<dbReference type="Proteomes" id="UP000469545">
    <property type="component" value="Unassembled WGS sequence"/>
</dbReference>
<proteinExistence type="predicted"/>
<protein>
    <submittedName>
        <fullName evidence="2">Uncharacterized protein</fullName>
    </submittedName>
</protein>
<reference evidence="2 3" key="1">
    <citation type="submission" date="2020-01" db="EMBL/GenBank/DDBJ databases">
        <title>Insect and environment-associated Actinomycetes.</title>
        <authorList>
            <person name="Currrie C."/>
            <person name="Chevrette M."/>
            <person name="Carlson C."/>
            <person name="Stubbendieck R."/>
            <person name="Wendt-Pienkowski E."/>
        </authorList>
    </citation>
    <scope>NUCLEOTIDE SEQUENCE [LARGE SCALE GENOMIC DNA]</scope>
    <source>
        <strain evidence="2 3">SID14172</strain>
    </source>
</reference>
<comment type="caution">
    <text evidence="2">The sequence shown here is derived from an EMBL/GenBank/DDBJ whole genome shotgun (WGS) entry which is preliminary data.</text>
</comment>
<gene>
    <name evidence="2" type="ORF">G3I46_04025</name>
</gene>
<evidence type="ECO:0000313" key="2">
    <source>
        <dbReference type="EMBL" id="NEB15687.1"/>
    </source>
</evidence>
<sequence>MLRQRFEGPTPDSPPCEVFDRPADDSRAARVAGDLALAKRVRGAMGRVYALRLSPQDREAATGVIREFKQ</sequence>
<organism evidence="2 3">
    <name type="scientific">Streptomyces coelicoflavus</name>
    <dbReference type="NCBI Taxonomy" id="285562"/>
    <lineage>
        <taxon>Bacteria</taxon>
        <taxon>Bacillati</taxon>
        <taxon>Actinomycetota</taxon>
        <taxon>Actinomycetes</taxon>
        <taxon>Kitasatosporales</taxon>
        <taxon>Streptomycetaceae</taxon>
        <taxon>Streptomyces</taxon>
    </lineage>
</organism>
<accession>A0A6N9UD55</accession>
<evidence type="ECO:0000256" key="1">
    <source>
        <dbReference type="SAM" id="MobiDB-lite"/>
    </source>
</evidence>
<feature type="region of interest" description="Disordered" evidence="1">
    <location>
        <begin position="1"/>
        <end position="22"/>
    </location>
</feature>
<name>A0A6N9UD55_9ACTN</name>
<keyword evidence="3" id="KW-1185">Reference proteome</keyword>
<dbReference type="AlphaFoldDB" id="A0A6N9UD55"/>
<dbReference type="EMBL" id="JAAGMB010000094">
    <property type="protein sequence ID" value="NEB15687.1"/>
    <property type="molecule type" value="Genomic_DNA"/>
</dbReference>
<evidence type="ECO:0000313" key="3">
    <source>
        <dbReference type="Proteomes" id="UP000469545"/>
    </source>
</evidence>